<feature type="transmembrane region" description="Helical" evidence="1">
    <location>
        <begin position="292"/>
        <end position="313"/>
    </location>
</feature>
<evidence type="ECO:0000313" key="3">
    <source>
        <dbReference type="EMBL" id="TDB65122.1"/>
    </source>
</evidence>
<feature type="transmembrane region" description="Helical" evidence="1">
    <location>
        <begin position="35"/>
        <end position="59"/>
    </location>
</feature>
<feature type="transmembrane region" description="Helical" evidence="1">
    <location>
        <begin position="219"/>
        <end position="237"/>
    </location>
</feature>
<dbReference type="InterPro" id="IPR018677">
    <property type="entry name" value="DUF2157"/>
</dbReference>
<feature type="transmembrane region" description="Helical" evidence="1">
    <location>
        <begin position="107"/>
        <end position="126"/>
    </location>
</feature>
<feature type="transmembrane region" description="Helical" evidence="1">
    <location>
        <begin position="243"/>
        <end position="260"/>
    </location>
</feature>
<dbReference type="AlphaFoldDB" id="A0A4R4KEA1"/>
<keyword evidence="4" id="KW-1185">Reference proteome</keyword>
<dbReference type="OrthoDB" id="650263at2"/>
<name>A0A4R4KEA1_9BACT</name>
<dbReference type="RefSeq" id="WP_132117283.1">
    <property type="nucleotide sequence ID" value="NZ_SMJU01000006.1"/>
</dbReference>
<evidence type="ECO:0000259" key="2">
    <source>
        <dbReference type="Pfam" id="PF09925"/>
    </source>
</evidence>
<feature type="transmembrane region" description="Helical" evidence="1">
    <location>
        <begin position="267"/>
        <end position="286"/>
    </location>
</feature>
<reference evidence="3 4" key="1">
    <citation type="submission" date="2019-02" db="EMBL/GenBank/DDBJ databases">
        <title>Arundinibacter roseus gen. nov., sp. nov., a new member of the family Cytophagaceae.</title>
        <authorList>
            <person name="Szuroczki S."/>
            <person name="Khayer B."/>
            <person name="Sproer C."/>
            <person name="Toumi M."/>
            <person name="Szabo A."/>
            <person name="Felfoldi T."/>
            <person name="Schumann P."/>
            <person name="Toth E."/>
        </authorList>
    </citation>
    <scope>NUCLEOTIDE SEQUENCE [LARGE SCALE GENOMIC DNA]</scope>
    <source>
        <strain evidence="3 4">DMA-k-7a</strain>
    </source>
</reference>
<feature type="transmembrane region" description="Helical" evidence="1">
    <location>
        <begin position="65"/>
        <end position="86"/>
    </location>
</feature>
<accession>A0A4R4KEA1</accession>
<evidence type="ECO:0000256" key="1">
    <source>
        <dbReference type="SAM" id="Phobius"/>
    </source>
</evidence>
<keyword evidence="1" id="KW-0812">Transmembrane</keyword>
<proteinExistence type="predicted"/>
<keyword evidence="1" id="KW-1133">Transmembrane helix</keyword>
<organism evidence="3 4">
    <name type="scientific">Arundinibacter roseus</name>
    <dbReference type="NCBI Taxonomy" id="2070510"/>
    <lineage>
        <taxon>Bacteria</taxon>
        <taxon>Pseudomonadati</taxon>
        <taxon>Bacteroidota</taxon>
        <taxon>Cytophagia</taxon>
        <taxon>Cytophagales</taxon>
        <taxon>Spirosomataceae</taxon>
        <taxon>Arundinibacter</taxon>
    </lineage>
</organism>
<dbReference type="Pfam" id="PF09925">
    <property type="entry name" value="DUF2157"/>
    <property type="match status" value="1"/>
</dbReference>
<gene>
    <name evidence="3" type="ORF">EZE20_10440</name>
</gene>
<dbReference type="Proteomes" id="UP000295706">
    <property type="component" value="Unassembled WGS sequence"/>
</dbReference>
<protein>
    <submittedName>
        <fullName evidence="3">DUF2157 domain-containing protein</fullName>
    </submittedName>
</protein>
<sequence length="320" mass="35627">MKTRTVIQELLEKNLLSEPQAEQLQAYESQKPVSLYYLLHILLYASVSAFIAGIGVLIYQNIDSIGHSVLIGALCLLMLACFGYVFQKSAPFQWQAFTDRQPILEGILLLGCLLFLAIEGYVQYQYQLFGERYGVAVLIPALLFFFLSYRFDHQGVLSLSLTAFASWAGLTAAPSQLLVSNDFSDPVIIHAGLAVGVFFVALGVFLARKGIKPHFMYTYLLIAGTLFLASASGGLFTIDSWQLLYAALIAGGCWYFYTYARTHGSLLFLLLSVVFGYTAFTYLLFHNISMDAGFFLGSFYFLASAAGVVWFFLNFKKLLK</sequence>
<evidence type="ECO:0000313" key="4">
    <source>
        <dbReference type="Proteomes" id="UP000295706"/>
    </source>
</evidence>
<feature type="transmembrane region" description="Helical" evidence="1">
    <location>
        <begin position="156"/>
        <end position="175"/>
    </location>
</feature>
<comment type="caution">
    <text evidence="3">The sequence shown here is derived from an EMBL/GenBank/DDBJ whole genome shotgun (WGS) entry which is preliminary data.</text>
</comment>
<feature type="transmembrane region" description="Helical" evidence="1">
    <location>
        <begin position="132"/>
        <end position="149"/>
    </location>
</feature>
<dbReference type="EMBL" id="SMJU01000006">
    <property type="protein sequence ID" value="TDB65122.1"/>
    <property type="molecule type" value="Genomic_DNA"/>
</dbReference>
<keyword evidence="1" id="KW-0472">Membrane</keyword>
<feature type="domain" description="DUF2157" evidence="2">
    <location>
        <begin position="9"/>
        <end position="154"/>
    </location>
</feature>
<feature type="transmembrane region" description="Helical" evidence="1">
    <location>
        <begin position="187"/>
        <end position="207"/>
    </location>
</feature>